<dbReference type="Proteomes" id="UP001189429">
    <property type="component" value="Unassembled WGS sequence"/>
</dbReference>
<proteinExistence type="predicted"/>
<organism evidence="2 3">
    <name type="scientific">Prorocentrum cordatum</name>
    <dbReference type="NCBI Taxonomy" id="2364126"/>
    <lineage>
        <taxon>Eukaryota</taxon>
        <taxon>Sar</taxon>
        <taxon>Alveolata</taxon>
        <taxon>Dinophyceae</taxon>
        <taxon>Prorocentrales</taxon>
        <taxon>Prorocentraceae</taxon>
        <taxon>Prorocentrum</taxon>
    </lineage>
</organism>
<comment type="caution">
    <text evidence="2">The sequence shown here is derived from an EMBL/GenBank/DDBJ whole genome shotgun (WGS) entry which is preliminary data.</text>
</comment>
<protein>
    <submittedName>
        <fullName evidence="2">Uncharacterized protein</fullName>
    </submittedName>
</protein>
<feature type="compositionally biased region" description="Basic and acidic residues" evidence="1">
    <location>
        <begin position="211"/>
        <end position="224"/>
    </location>
</feature>
<evidence type="ECO:0000256" key="1">
    <source>
        <dbReference type="SAM" id="MobiDB-lite"/>
    </source>
</evidence>
<dbReference type="EMBL" id="CAUYUJ010016726">
    <property type="protein sequence ID" value="CAK0868197.1"/>
    <property type="molecule type" value="Genomic_DNA"/>
</dbReference>
<gene>
    <name evidence="2" type="ORF">PCOR1329_LOCUS54938</name>
</gene>
<accession>A0ABN9V6B5</accession>
<evidence type="ECO:0000313" key="2">
    <source>
        <dbReference type="EMBL" id="CAK0868197.1"/>
    </source>
</evidence>
<sequence length="480" mass="52839">MAGKLWAKHAVSNGVSTPVGDPCLDCRDFQWGTSPVWRSFEEVAAENTGNENNAASAGLAVKRGEEARDFIPSTVTASHSSGYTVKRYVNVLNASELRAELDRDPKGMVVKHVPTMMLPNPREPGSVEKVWQFECDPLSKYRVVEFFDTFMADRCTQRLTPDRHYFNQQDSRCLNKVCGEVLSEALVPNEKGATLEASFIVAPPKLDDLKAKSAGLNERRDSNRAARSPEGMDDAASVAGESLASFRTAGGLEGSQLPAQVRIQSLNQETVVVYVGSKLSSLDFVGAMTKGKQGVAKHHVADAAEKLHKHGWTDEAKEMRKKLKIFNYAEMLHYSVIMDQSPEMLHLALDALKGEGIPIPSDVHKNLLHRVKNEQLKGKCDENMAKELVTITLPWRASQVTAGEVYNVKAPKAALCECLDSPWKVSFFSQVVGKKIIEPLIMAGDGGIPVLSSVLEYIEKLCMEVAEAEMEVSHWNISEP</sequence>
<feature type="region of interest" description="Disordered" evidence="1">
    <location>
        <begin position="211"/>
        <end position="234"/>
    </location>
</feature>
<name>A0ABN9V6B5_9DINO</name>
<evidence type="ECO:0000313" key="3">
    <source>
        <dbReference type="Proteomes" id="UP001189429"/>
    </source>
</evidence>
<keyword evidence="3" id="KW-1185">Reference proteome</keyword>
<reference evidence="2" key="1">
    <citation type="submission" date="2023-10" db="EMBL/GenBank/DDBJ databases">
        <authorList>
            <person name="Chen Y."/>
            <person name="Shah S."/>
            <person name="Dougan E. K."/>
            <person name="Thang M."/>
            <person name="Chan C."/>
        </authorList>
    </citation>
    <scope>NUCLEOTIDE SEQUENCE [LARGE SCALE GENOMIC DNA]</scope>
</reference>